<name>A0A7J8Y0E5_GOSAI</name>
<comment type="caution">
    <text evidence="1">The sequence shown here is derived from an EMBL/GenBank/DDBJ whole genome shotgun (WGS) entry which is preliminary data.</text>
</comment>
<keyword evidence="2" id="KW-1185">Reference proteome</keyword>
<evidence type="ECO:0000313" key="1">
    <source>
        <dbReference type="EMBL" id="MBA0692770.1"/>
    </source>
</evidence>
<reference evidence="1 2" key="1">
    <citation type="journal article" date="2019" name="Genome Biol. Evol.">
        <title>Insights into the evolution of the New World diploid cottons (Gossypium, subgenus Houzingenia) based on genome sequencing.</title>
        <authorList>
            <person name="Grover C.E."/>
            <person name="Arick M.A. 2nd"/>
            <person name="Thrash A."/>
            <person name="Conover J.L."/>
            <person name="Sanders W.S."/>
            <person name="Peterson D.G."/>
            <person name="Frelichowski J.E."/>
            <person name="Scheffler J.A."/>
            <person name="Scheffler B.E."/>
            <person name="Wendel J.F."/>
        </authorList>
    </citation>
    <scope>NUCLEOTIDE SEQUENCE [LARGE SCALE GENOMIC DNA]</scope>
    <source>
        <strain evidence="1">185</strain>
        <tissue evidence="1">Leaf</tissue>
    </source>
</reference>
<proteinExistence type="predicted"/>
<evidence type="ECO:0000313" key="2">
    <source>
        <dbReference type="Proteomes" id="UP000593577"/>
    </source>
</evidence>
<organism evidence="1 2">
    <name type="scientific">Gossypium aridum</name>
    <name type="common">American cotton</name>
    <name type="synonym">Erioxylum aridum</name>
    <dbReference type="NCBI Taxonomy" id="34290"/>
    <lineage>
        <taxon>Eukaryota</taxon>
        <taxon>Viridiplantae</taxon>
        <taxon>Streptophyta</taxon>
        <taxon>Embryophyta</taxon>
        <taxon>Tracheophyta</taxon>
        <taxon>Spermatophyta</taxon>
        <taxon>Magnoliopsida</taxon>
        <taxon>eudicotyledons</taxon>
        <taxon>Gunneridae</taxon>
        <taxon>Pentapetalae</taxon>
        <taxon>rosids</taxon>
        <taxon>malvids</taxon>
        <taxon>Malvales</taxon>
        <taxon>Malvaceae</taxon>
        <taxon>Malvoideae</taxon>
        <taxon>Gossypium</taxon>
    </lineage>
</organism>
<sequence>MGHMIGQKLVLSQCYLLLKGRCLGGPKRIGG</sequence>
<gene>
    <name evidence="1" type="ORF">Goari_010307</name>
</gene>
<protein>
    <submittedName>
        <fullName evidence="1">Uncharacterized protein</fullName>
    </submittedName>
</protein>
<accession>A0A7J8Y0E5</accession>
<dbReference type="Proteomes" id="UP000593577">
    <property type="component" value="Unassembled WGS sequence"/>
</dbReference>
<dbReference type="EMBL" id="JABFAA010000009">
    <property type="protein sequence ID" value="MBA0692770.1"/>
    <property type="molecule type" value="Genomic_DNA"/>
</dbReference>
<dbReference type="AlphaFoldDB" id="A0A7J8Y0E5"/>